<keyword evidence="2 6" id="KW-0812">Transmembrane</keyword>
<evidence type="ECO:0000256" key="6">
    <source>
        <dbReference type="RuleBase" id="RU363132"/>
    </source>
</evidence>
<dbReference type="Proteomes" id="UP000784919">
    <property type="component" value="Unassembled WGS sequence"/>
</dbReference>
<dbReference type="Pfam" id="PF02453">
    <property type="entry name" value="Reticulon"/>
    <property type="match status" value="1"/>
</dbReference>
<feature type="region of interest" description="Disordered" evidence="7">
    <location>
        <begin position="291"/>
        <end position="335"/>
    </location>
</feature>
<proteinExistence type="predicted"/>
<feature type="domain" description="Reticulon" evidence="8">
    <location>
        <begin position="90"/>
        <end position="287"/>
    </location>
</feature>
<name>A0A9P7MW24_9HYPO</name>
<protein>
    <recommendedName>
        <fullName evidence="6">Reticulon-like protein</fullName>
    </recommendedName>
</protein>
<evidence type="ECO:0000256" key="3">
    <source>
        <dbReference type="ARBA" id="ARBA00022824"/>
    </source>
</evidence>
<dbReference type="AlphaFoldDB" id="A0A9P7MW24"/>
<comment type="subcellular location">
    <subcellularLocation>
        <location evidence="1 6">Endoplasmic reticulum membrane</location>
        <topology evidence="1 6">Multi-pass membrane protein</topology>
    </subcellularLocation>
</comment>
<keyword evidence="5 6" id="KW-0472">Membrane</keyword>
<feature type="transmembrane region" description="Helical" evidence="6">
    <location>
        <begin position="101"/>
        <end position="119"/>
    </location>
</feature>
<evidence type="ECO:0000259" key="8">
    <source>
        <dbReference type="PROSITE" id="PS50845"/>
    </source>
</evidence>
<dbReference type="InterPro" id="IPR003388">
    <property type="entry name" value="Reticulon"/>
</dbReference>
<evidence type="ECO:0000313" key="10">
    <source>
        <dbReference type="Proteomes" id="UP000784919"/>
    </source>
</evidence>
<sequence length="399" mass="43113">MADTAPNGASLLETTKDSKLSPFPIISDPYPIFADANAAYDAVTNGPVAQNVMEQQVKTKAEFSNLAASRRTPVNPAATGQPLTHYHSFFSELLSWKNPRASAIAYATIVSCIFVARYLDVIRWAFKLSSMALSVTVGAELVGKAVLNHGLATQMRPRRYRTISRATLDKLIGDVHELINFFVIEAQRILFVENTVTSAAALVAAFLSYHLVKLVPYWGLAILAITVAFFGPLIYATNKEVIDHHLKNASEAINAQTAQVRSVAQQQADHIAAISKQYAGDYTGKVQEMLRGRGAASPSPVSTPKQPIPAASIKQSETKQPISAAPVKQPEFPVAPTEEPYLKKVAEPEGVVPTEPAGLIPTEPESLISTKREVLVPTDHEVLVPTEADNVEAEPLIAS</sequence>
<reference evidence="9" key="1">
    <citation type="journal article" date="2020" name="bioRxiv">
        <title>Whole genome comparisons of ergot fungi reveals the divergence and evolution of species within the genus Claviceps are the result of varying mechanisms driving genome evolution and host range expansion.</title>
        <authorList>
            <person name="Wyka S.A."/>
            <person name="Mondo S.J."/>
            <person name="Liu M."/>
            <person name="Dettman J."/>
            <person name="Nalam V."/>
            <person name="Broders K.D."/>
        </authorList>
    </citation>
    <scope>NUCLEOTIDE SEQUENCE</scope>
    <source>
        <strain evidence="9">CCC 1102</strain>
    </source>
</reference>
<accession>A0A9P7MW24</accession>
<keyword evidence="3 6" id="KW-0256">Endoplasmic reticulum</keyword>
<evidence type="ECO:0000256" key="7">
    <source>
        <dbReference type="SAM" id="MobiDB-lite"/>
    </source>
</evidence>
<evidence type="ECO:0000256" key="1">
    <source>
        <dbReference type="ARBA" id="ARBA00004477"/>
    </source>
</evidence>
<dbReference type="GO" id="GO:0005789">
    <property type="term" value="C:endoplasmic reticulum membrane"/>
    <property type="evidence" value="ECO:0007669"/>
    <property type="project" value="UniProtKB-SubCell"/>
</dbReference>
<gene>
    <name evidence="9" type="ORF">E4U56_006459</name>
</gene>
<dbReference type="OrthoDB" id="567788at2759"/>
<comment type="caution">
    <text evidence="9">The sequence shown here is derived from an EMBL/GenBank/DDBJ whole genome shotgun (WGS) entry which is preliminary data.</text>
</comment>
<organism evidence="9 10">
    <name type="scientific">Claviceps arundinis</name>
    <dbReference type="NCBI Taxonomy" id="1623583"/>
    <lineage>
        <taxon>Eukaryota</taxon>
        <taxon>Fungi</taxon>
        <taxon>Dikarya</taxon>
        <taxon>Ascomycota</taxon>
        <taxon>Pezizomycotina</taxon>
        <taxon>Sordariomycetes</taxon>
        <taxon>Hypocreomycetidae</taxon>
        <taxon>Hypocreales</taxon>
        <taxon>Clavicipitaceae</taxon>
        <taxon>Claviceps</taxon>
    </lineage>
</organism>
<feature type="transmembrane region" description="Helical" evidence="6">
    <location>
        <begin position="131"/>
        <end position="151"/>
    </location>
</feature>
<dbReference type="PROSITE" id="PS50845">
    <property type="entry name" value="RETICULON"/>
    <property type="match status" value="1"/>
</dbReference>
<evidence type="ECO:0000256" key="2">
    <source>
        <dbReference type="ARBA" id="ARBA00022692"/>
    </source>
</evidence>
<evidence type="ECO:0000313" key="9">
    <source>
        <dbReference type="EMBL" id="KAG5971948.1"/>
    </source>
</evidence>
<feature type="transmembrane region" description="Helical" evidence="6">
    <location>
        <begin position="217"/>
        <end position="237"/>
    </location>
</feature>
<dbReference type="EMBL" id="SRPS01000052">
    <property type="protein sequence ID" value="KAG5971948.1"/>
    <property type="molecule type" value="Genomic_DNA"/>
</dbReference>
<evidence type="ECO:0000256" key="4">
    <source>
        <dbReference type="ARBA" id="ARBA00022989"/>
    </source>
</evidence>
<keyword evidence="4 6" id="KW-1133">Transmembrane helix</keyword>
<feature type="transmembrane region" description="Helical" evidence="6">
    <location>
        <begin position="189"/>
        <end position="211"/>
    </location>
</feature>
<evidence type="ECO:0000256" key="5">
    <source>
        <dbReference type="ARBA" id="ARBA00023136"/>
    </source>
</evidence>